<accession>A0A2J7PFK4</accession>
<dbReference type="GO" id="GO:0030425">
    <property type="term" value="C:dendrite"/>
    <property type="evidence" value="ECO:0007669"/>
    <property type="project" value="TreeGrafter"/>
</dbReference>
<evidence type="ECO:0000256" key="7">
    <source>
        <dbReference type="ARBA" id="ARBA00023224"/>
    </source>
</evidence>
<evidence type="ECO:0000313" key="10">
    <source>
        <dbReference type="Proteomes" id="UP000235965"/>
    </source>
</evidence>
<comment type="similarity">
    <text evidence="8">Belongs to the insect chemoreceptor superfamily. Gustatory receptor (GR) family.</text>
</comment>
<sequence>MCRIWSIIWITLLAASEYISVIKIITASFTAKQKIVNTLFFVSVYSFSIFSIFLSLTVNRDKIPEILEKLSEIEQLFSTKKYRSQIYKHTRLCLILQFTVLISTLLTLSYFGIYIVRRDITLPNTDEIFFEILPMVFNSVGILYFLNLVLLLRNKYKCLNSELETSALTPCKVTNSNCCKRNCVTPIDTFRIKPSFNQQRHYRKSSRRQHFRNLRIIYSQLHDVALLINSTYGILLLCATVWVSVSIISGVNYIIEFKRTAHLFVIETVLWCSFSMSLMTVMTVSCSLAVNECNRSPVIVQKIMLHDDIDSEVMKELEMMFIQFKFMKIGFSACGMFRIDLPFLCGIFCATLSYLIIVSQL</sequence>
<comment type="subcellular location">
    <subcellularLocation>
        <location evidence="1 8">Cell membrane</location>
        <topology evidence="1 8">Multi-pass membrane protein</topology>
    </subcellularLocation>
</comment>
<dbReference type="PANTHER" id="PTHR21143">
    <property type="entry name" value="INVERTEBRATE GUSTATORY RECEPTOR"/>
    <property type="match status" value="1"/>
</dbReference>
<dbReference type="FunCoup" id="A0A2J7PFK4">
    <property type="interactions" value="54"/>
</dbReference>
<organism evidence="9 10">
    <name type="scientific">Cryptotermes secundus</name>
    <dbReference type="NCBI Taxonomy" id="105785"/>
    <lineage>
        <taxon>Eukaryota</taxon>
        <taxon>Metazoa</taxon>
        <taxon>Ecdysozoa</taxon>
        <taxon>Arthropoda</taxon>
        <taxon>Hexapoda</taxon>
        <taxon>Insecta</taxon>
        <taxon>Pterygota</taxon>
        <taxon>Neoptera</taxon>
        <taxon>Polyneoptera</taxon>
        <taxon>Dictyoptera</taxon>
        <taxon>Blattodea</taxon>
        <taxon>Blattoidea</taxon>
        <taxon>Termitoidae</taxon>
        <taxon>Kalotermitidae</taxon>
        <taxon>Cryptotermitinae</taxon>
        <taxon>Cryptotermes</taxon>
    </lineage>
</organism>
<comment type="caution">
    <text evidence="9">The sequence shown here is derived from an EMBL/GenBank/DDBJ whole genome shotgun (WGS) entry which is preliminary data.</text>
</comment>
<feature type="transmembrane region" description="Helical" evidence="8">
    <location>
        <begin position="92"/>
        <end position="116"/>
    </location>
</feature>
<dbReference type="InParanoid" id="A0A2J7PFK4"/>
<protein>
    <recommendedName>
        <fullName evidence="8">Gustatory receptor</fullName>
    </recommendedName>
</protein>
<keyword evidence="5 8" id="KW-0472">Membrane</keyword>
<feature type="transmembrane region" description="Helical" evidence="8">
    <location>
        <begin position="35"/>
        <end position="56"/>
    </location>
</feature>
<keyword evidence="10" id="KW-1185">Reference proteome</keyword>
<evidence type="ECO:0000256" key="6">
    <source>
        <dbReference type="ARBA" id="ARBA00023170"/>
    </source>
</evidence>
<evidence type="ECO:0000256" key="1">
    <source>
        <dbReference type="ARBA" id="ARBA00004651"/>
    </source>
</evidence>
<dbReference type="Proteomes" id="UP000235965">
    <property type="component" value="Unassembled WGS sequence"/>
</dbReference>
<keyword evidence="7 8" id="KW-0807">Transducer</keyword>
<gene>
    <name evidence="9" type="ORF">B7P43_G15987</name>
</gene>
<evidence type="ECO:0000256" key="2">
    <source>
        <dbReference type="ARBA" id="ARBA00022475"/>
    </source>
</evidence>
<feature type="transmembrane region" description="Helical" evidence="8">
    <location>
        <begin position="128"/>
        <end position="152"/>
    </location>
</feature>
<feature type="transmembrane region" description="Helical" evidence="8">
    <location>
        <begin position="224"/>
        <end position="248"/>
    </location>
</feature>
<dbReference type="EMBL" id="NEVH01025657">
    <property type="protein sequence ID" value="PNF15097.1"/>
    <property type="molecule type" value="Genomic_DNA"/>
</dbReference>
<dbReference type="PANTHER" id="PTHR21143:SF133">
    <property type="entry name" value="GUSTATORY AND PHEROMONE RECEPTOR 32A-RELATED"/>
    <property type="match status" value="1"/>
</dbReference>
<proteinExistence type="inferred from homology"/>
<dbReference type="GO" id="GO:0008049">
    <property type="term" value="P:male courtship behavior"/>
    <property type="evidence" value="ECO:0007669"/>
    <property type="project" value="TreeGrafter"/>
</dbReference>
<keyword evidence="2 8" id="KW-1003">Cell membrane</keyword>
<dbReference type="GO" id="GO:0007635">
    <property type="term" value="P:chemosensory behavior"/>
    <property type="evidence" value="ECO:0007669"/>
    <property type="project" value="TreeGrafter"/>
</dbReference>
<evidence type="ECO:0000256" key="4">
    <source>
        <dbReference type="ARBA" id="ARBA00022989"/>
    </source>
</evidence>
<keyword evidence="4 8" id="KW-1133">Transmembrane helix</keyword>
<feature type="transmembrane region" description="Helical" evidence="8">
    <location>
        <begin position="268"/>
        <end position="290"/>
    </location>
</feature>
<evidence type="ECO:0000256" key="5">
    <source>
        <dbReference type="ARBA" id="ARBA00023136"/>
    </source>
</evidence>
<feature type="transmembrane region" description="Helical" evidence="8">
    <location>
        <begin position="7"/>
        <end position="29"/>
    </location>
</feature>
<dbReference type="GO" id="GO:0043025">
    <property type="term" value="C:neuronal cell body"/>
    <property type="evidence" value="ECO:0007669"/>
    <property type="project" value="TreeGrafter"/>
</dbReference>
<dbReference type="GO" id="GO:0030424">
    <property type="term" value="C:axon"/>
    <property type="evidence" value="ECO:0007669"/>
    <property type="project" value="TreeGrafter"/>
</dbReference>
<feature type="transmembrane region" description="Helical" evidence="8">
    <location>
        <begin position="329"/>
        <end position="357"/>
    </location>
</feature>
<dbReference type="AlphaFoldDB" id="A0A2J7PFK4"/>
<keyword evidence="3 8" id="KW-0812">Transmembrane</keyword>
<reference evidence="9 10" key="1">
    <citation type="submission" date="2017-12" db="EMBL/GenBank/DDBJ databases">
        <title>Hemimetabolous genomes reveal molecular basis of termite eusociality.</title>
        <authorList>
            <person name="Harrison M.C."/>
            <person name="Jongepier E."/>
            <person name="Robertson H.M."/>
            <person name="Arning N."/>
            <person name="Bitard-Feildel T."/>
            <person name="Chao H."/>
            <person name="Childers C.P."/>
            <person name="Dinh H."/>
            <person name="Doddapaneni H."/>
            <person name="Dugan S."/>
            <person name="Gowin J."/>
            <person name="Greiner C."/>
            <person name="Han Y."/>
            <person name="Hu H."/>
            <person name="Hughes D.S.T."/>
            <person name="Huylmans A.-K."/>
            <person name="Kemena C."/>
            <person name="Kremer L.P.M."/>
            <person name="Lee S.L."/>
            <person name="Lopez-Ezquerra A."/>
            <person name="Mallet L."/>
            <person name="Monroy-Kuhn J.M."/>
            <person name="Moser A."/>
            <person name="Murali S.C."/>
            <person name="Muzny D.M."/>
            <person name="Otani S."/>
            <person name="Piulachs M.-D."/>
            <person name="Poelchau M."/>
            <person name="Qu J."/>
            <person name="Schaub F."/>
            <person name="Wada-Katsumata A."/>
            <person name="Worley K.C."/>
            <person name="Xie Q."/>
            <person name="Ylla G."/>
            <person name="Poulsen M."/>
            <person name="Gibbs R.A."/>
            <person name="Schal C."/>
            <person name="Richards S."/>
            <person name="Belles X."/>
            <person name="Korb J."/>
            <person name="Bornberg-Bauer E."/>
        </authorList>
    </citation>
    <scope>NUCLEOTIDE SEQUENCE [LARGE SCALE GENOMIC DNA]</scope>
    <source>
        <tissue evidence="9">Whole body</tissue>
    </source>
</reference>
<dbReference type="GO" id="GO:0007165">
    <property type="term" value="P:signal transduction"/>
    <property type="evidence" value="ECO:0007669"/>
    <property type="project" value="UniProtKB-KW"/>
</dbReference>
<evidence type="ECO:0000313" key="9">
    <source>
        <dbReference type="EMBL" id="PNF15097.1"/>
    </source>
</evidence>
<evidence type="ECO:0000256" key="8">
    <source>
        <dbReference type="RuleBase" id="RU363108"/>
    </source>
</evidence>
<dbReference type="InterPro" id="IPR013604">
    <property type="entry name" value="7TM_chemorcpt"/>
</dbReference>
<dbReference type="GO" id="GO:0005886">
    <property type="term" value="C:plasma membrane"/>
    <property type="evidence" value="ECO:0007669"/>
    <property type="project" value="UniProtKB-SubCell"/>
</dbReference>
<comment type="function">
    <text evidence="8">Gustatory receptor which mediates acceptance or avoidance behavior, depending on its substrates.</text>
</comment>
<dbReference type="GO" id="GO:0050909">
    <property type="term" value="P:sensory perception of taste"/>
    <property type="evidence" value="ECO:0007669"/>
    <property type="project" value="InterPro"/>
</dbReference>
<evidence type="ECO:0000256" key="3">
    <source>
        <dbReference type="ARBA" id="ARBA00022692"/>
    </source>
</evidence>
<keyword evidence="6 8" id="KW-0675">Receptor</keyword>
<dbReference type="Pfam" id="PF08395">
    <property type="entry name" value="7tm_7"/>
    <property type="match status" value="1"/>
</dbReference>
<name>A0A2J7PFK4_9NEOP</name>